<dbReference type="STRING" id="1802274.A3J58_01290"/>
<comment type="caution">
    <text evidence="1">The sequence shown here is derived from an EMBL/GenBank/DDBJ whole genome shotgun (WGS) entry which is preliminary data.</text>
</comment>
<reference evidence="1 2" key="1">
    <citation type="journal article" date="2016" name="Nat. Commun.">
        <title>Thousands of microbial genomes shed light on interconnected biogeochemical processes in an aquifer system.</title>
        <authorList>
            <person name="Anantharaman K."/>
            <person name="Brown C.T."/>
            <person name="Hug L.A."/>
            <person name="Sharon I."/>
            <person name="Castelle C.J."/>
            <person name="Probst A.J."/>
            <person name="Thomas B.C."/>
            <person name="Singh A."/>
            <person name="Wilkins M.J."/>
            <person name="Karaoz U."/>
            <person name="Brodie E.L."/>
            <person name="Williams K.H."/>
            <person name="Hubbard S.S."/>
            <person name="Banfield J.F."/>
        </authorList>
    </citation>
    <scope>NUCLEOTIDE SEQUENCE [LARGE SCALE GENOMIC DNA]</scope>
</reference>
<dbReference type="EMBL" id="MHQM01000028">
    <property type="protein sequence ID" value="OHA03355.1"/>
    <property type="molecule type" value="Genomic_DNA"/>
</dbReference>
<proteinExistence type="predicted"/>
<evidence type="ECO:0000313" key="2">
    <source>
        <dbReference type="Proteomes" id="UP000178510"/>
    </source>
</evidence>
<dbReference type="AlphaFoldDB" id="A0A1G2KV94"/>
<name>A0A1G2KV94_9BACT</name>
<accession>A0A1G2KV94</accession>
<sequence>MATITIPKGFGAIKELIAVPRTTYAEFLDWQKKTKSVKTFKPTAAEKNALAKARREFARGDYITLPQLKHELGFDR</sequence>
<gene>
    <name evidence="1" type="ORF">A3J58_01290</name>
</gene>
<evidence type="ECO:0000313" key="1">
    <source>
        <dbReference type="EMBL" id="OHA03355.1"/>
    </source>
</evidence>
<protein>
    <submittedName>
        <fullName evidence="1">Uncharacterized protein</fullName>
    </submittedName>
</protein>
<organism evidence="1 2">
    <name type="scientific">Candidatus Sungbacteria bacterium RIFCSPHIGHO2_02_FULL_52_23</name>
    <dbReference type="NCBI Taxonomy" id="1802274"/>
    <lineage>
        <taxon>Bacteria</taxon>
        <taxon>Candidatus Sungiibacteriota</taxon>
    </lineage>
</organism>
<dbReference type="Proteomes" id="UP000178510">
    <property type="component" value="Unassembled WGS sequence"/>
</dbReference>